<organism evidence="1">
    <name type="scientific">Mus musculus</name>
    <name type="common">Mouse</name>
    <dbReference type="NCBI Taxonomy" id="10090"/>
    <lineage>
        <taxon>Eukaryota</taxon>
        <taxon>Metazoa</taxon>
        <taxon>Chordata</taxon>
        <taxon>Craniata</taxon>
        <taxon>Vertebrata</taxon>
        <taxon>Euteleostomi</taxon>
        <taxon>Mammalia</taxon>
        <taxon>Eutheria</taxon>
        <taxon>Euarchontoglires</taxon>
        <taxon>Glires</taxon>
        <taxon>Rodentia</taxon>
        <taxon>Myomorpha</taxon>
        <taxon>Muroidea</taxon>
        <taxon>Muridae</taxon>
        <taxon>Murinae</taxon>
        <taxon>Mus</taxon>
        <taxon>Mus</taxon>
    </lineage>
</organism>
<feature type="non-terminal residue" evidence="1">
    <location>
        <position position="1"/>
    </location>
</feature>
<gene>
    <name evidence="2" type="primary">Hadha</name>
</gene>
<reference evidence="1" key="5">
    <citation type="submission" date="2001-07" db="EMBL/GenBank/DDBJ databases">
        <authorList>
            <person name="Adachi J."/>
            <person name="Aizawa K."/>
            <person name="Akimura T."/>
            <person name="Arakawa T."/>
            <person name="Bono H."/>
            <person name="Carninci P."/>
            <person name="Fukuda S."/>
            <person name="Furuno M."/>
            <person name="Hanagaki T."/>
            <person name="Hara A."/>
            <person name="Hashizume W."/>
            <person name="Hayashida K."/>
            <person name="Hayatsu N."/>
            <person name="Hiramoto K."/>
            <person name="Hiraoka T."/>
            <person name="Hirozane T."/>
            <person name="Hori F."/>
            <person name="Imotani K."/>
            <person name="Ishii Y."/>
            <person name="Itoh M."/>
            <person name="Kagawa I."/>
            <person name="Kasukawa T."/>
            <person name="Katoh H."/>
            <person name="Kawai J."/>
            <person name="Kojima Y."/>
            <person name="Kondo S."/>
            <person name="Konno H."/>
            <person name="Kouda M."/>
            <person name="Koya S."/>
            <person name="Kurihara C."/>
            <person name="Matsuyama T."/>
            <person name="Miyazaki A."/>
            <person name="Murata M."/>
            <person name="Nakamura M."/>
            <person name="Nishi K."/>
            <person name="Nomura K."/>
            <person name="Numazaki R."/>
            <person name="Ohno M."/>
            <person name="Ohsato N."/>
            <person name="Okazaki Y."/>
            <person name="Saito R."/>
            <person name="Saitoh H."/>
            <person name="Sakai C."/>
            <person name="Sakai K."/>
            <person name="Sakazume N."/>
            <person name="Sano H."/>
            <person name="Sasaki D."/>
            <person name="Shibata K."/>
            <person name="Shinagawa A."/>
            <person name="Shiraki T."/>
            <person name="Sogabe Y."/>
            <person name="Tagami M."/>
            <person name="Tagawa A."/>
            <person name="Takahashi F."/>
            <person name="Takaku-Akahira S."/>
            <person name="Takeda Y."/>
            <person name="Tanaka T."/>
            <person name="Tomaru A."/>
            <person name="Toya T."/>
            <person name="Yasunishi A."/>
            <person name="Muramatsu M."/>
            <person name="Hayashizaki Y."/>
        </authorList>
    </citation>
    <scope>NUCLEOTIDE SEQUENCE</scope>
    <source>
        <strain evidence="1">C57BL/6J</strain>
        <tissue evidence="1">Whole body</tissue>
    </source>
</reference>
<proteinExistence type="evidence at transcript level"/>
<accession>Q8BKS7</accession>
<reference evidence="1" key="7">
    <citation type="journal article" date="2005" name="Science">
        <title>The Transcriptional Landscape of the Mammalian Genome.</title>
        <authorList>
            <consortium name="The FANTOM Consortium"/>
            <consortium name="Riken Genome Exploration Research Group and Genome Science Group (Genome Network Project Core Group)"/>
        </authorList>
    </citation>
    <scope>NUCLEOTIDE SEQUENCE</scope>
    <source>
        <strain evidence="1">C57BL/6J</strain>
        <tissue evidence="1">Whole body</tissue>
    </source>
</reference>
<sequence>LPPTRRAFVLFCSRWWRPGRLAVSVASLPSGSYAPEVSLERARESLGVPSGTGAAGSSVCLSLSASHPFPGTRGNGATVPRPYFLCPCKGTVTPSLALLRQCQALP</sequence>
<dbReference type="MGI" id="MGI:2135593">
    <property type="gene designation" value="Hadha"/>
</dbReference>
<evidence type="ECO:0000313" key="1">
    <source>
        <dbReference type="EMBL" id="BAC34435.1"/>
    </source>
</evidence>
<dbReference type="EMBL" id="AK050856">
    <property type="protein sequence ID" value="BAC34435.1"/>
    <property type="molecule type" value="mRNA"/>
</dbReference>
<reference evidence="1" key="4">
    <citation type="journal article" date="2001" name="Nature">
        <title>Functional annotation of a full-length mouse cDNA collection.</title>
        <authorList>
            <consortium name="The RIKEN Genome Exploration Research Group Phase II Team and the FANTOM Consortium"/>
        </authorList>
    </citation>
    <scope>NUCLEOTIDE SEQUENCE</scope>
    <source>
        <strain evidence="1">C57BL/6J</strain>
        <tissue evidence="1">Whole body</tissue>
    </source>
</reference>
<reference evidence="1" key="6">
    <citation type="journal article" date="2002" name="Nature">
        <title>Analysis of the mouse transcriptome based on functional annotation of 60,770 full-length cDNAs.</title>
        <authorList>
            <consortium name="The FANTOM Consortium and the RIKEN Genome Exploration Research Group Phase I and II Team"/>
        </authorList>
    </citation>
    <scope>NUCLEOTIDE SEQUENCE</scope>
    <source>
        <strain evidence="1">C57BL/6J</strain>
        <tissue evidence="1">Whole body</tissue>
    </source>
</reference>
<reference evidence="1" key="3">
    <citation type="journal article" date="2000" name="Genome Res.">
        <title>RIKEN integrated sequence analysis (RISA) system--384-format sequencing pipeline with 384 multicapillary sequencer.</title>
        <authorList>
            <person name="Shibata K."/>
            <person name="Itoh M."/>
            <person name="Aizawa K."/>
            <person name="Nagaoka S."/>
            <person name="Sasaki N."/>
            <person name="Carninci P."/>
            <person name="Konno H."/>
            <person name="Akiyama J."/>
            <person name="Nishi K."/>
            <person name="Kitsunai T."/>
            <person name="Tashiro H."/>
            <person name="Itoh M."/>
            <person name="Sumi N."/>
            <person name="Ishii Y."/>
            <person name="Nakamura S."/>
            <person name="Hazama M."/>
            <person name="Nishine T."/>
            <person name="Harada A."/>
            <person name="Yamamoto R."/>
            <person name="Matsumoto H."/>
            <person name="Sakaguchi S."/>
            <person name="Ikegami T."/>
            <person name="Kashiwagi K."/>
            <person name="Fujiwake S."/>
            <person name="Inoue K."/>
            <person name="Togawa Y."/>
            <person name="Izawa M."/>
            <person name="Ohara E."/>
            <person name="Watahiki M."/>
            <person name="Yoneda Y."/>
            <person name="Ishikawa T."/>
            <person name="Ozawa K."/>
            <person name="Tanaka T."/>
            <person name="Matsuura S."/>
            <person name="Kawai J."/>
            <person name="Okazaki Y."/>
            <person name="Muramatsu M."/>
            <person name="Inoue Y."/>
            <person name="Kira A."/>
            <person name="Hayashizaki Y."/>
        </authorList>
    </citation>
    <scope>NUCLEOTIDE SEQUENCE</scope>
    <source>
        <strain evidence="1">C57BL/6J</strain>
        <tissue evidence="1">Whole body</tissue>
    </source>
</reference>
<dbReference type="AlphaFoldDB" id="Q8BKS7"/>
<reference evidence="1" key="1">
    <citation type="journal article" date="1999" name="Methods Enzymol.">
        <title>High-efficiency full-length cDNA cloning.</title>
        <authorList>
            <person name="Carninci P."/>
            <person name="Hayashizaki Y."/>
        </authorList>
    </citation>
    <scope>NUCLEOTIDE SEQUENCE</scope>
    <source>
        <strain evidence="1">C57BL/6J</strain>
        <tissue evidence="1">Whole body</tissue>
    </source>
</reference>
<evidence type="ECO:0000313" key="2">
    <source>
        <dbReference type="MGI" id="MGI:2135593"/>
    </source>
</evidence>
<reference evidence="1" key="2">
    <citation type="journal article" date="2000" name="Genome Res.">
        <title>Normalization and subtraction of cap-trapper-selected cDNAs to prepare full-length cDNA libraries for rapid discovery of new genes.</title>
        <authorList>
            <person name="Carninci P."/>
            <person name="Shibata Y."/>
            <person name="Hayatsu N."/>
            <person name="Sugahara Y."/>
            <person name="Shibata K."/>
            <person name="Itoh M."/>
            <person name="Konno H."/>
            <person name="Okazaki Y."/>
            <person name="Muramatsu M."/>
            <person name="Hayashizaki Y."/>
        </authorList>
    </citation>
    <scope>NUCLEOTIDE SEQUENCE</scope>
    <source>
        <strain evidence="1">C57BL/6J</strain>
        <tissue evidence="1">Whole body</tissue>
    </source>
</reference>
<reference evidence="1" key="8">
    <citation type="journal article" date="2005" name="Science">
        <title>Antisense Transcription in the Mammalian Transcriptome.</title>
        <authorList>
            <consortium name="RIKEN Genome Exploration Research Group and Genome Science Group (Genome Network Project Core Group) and the FANTOM Consortium"/>
        </authorList>
    </citation>
    <scope>NUCLEOTIDE SEQUENCE</scope>
    <source>
        <strain evidence="1">C57BL/6J</strain>
        <tissue evidence="1">Whole body</tissue>
    </source>
</reference>
<dbReference type="AGR" id="MGI:2135593"/>
<protein>
    <submittedName>
        <fullName evidence="1">Uncharacterized protein</fullName>
    </submittedName>
</protein>
<name>Q8BKS7_MOUSE</name>